<evidence type="ECO:0000256" key="3">
    <source>
        <dbReference type="ARBA" id="ARBA00022692"/>
    </source>
</evidence>
<evidence type="ECO:0000256" key="6">
    <source>
        <dbReference type="ARBA" id="ARBA00023139"/>
    </source>
</evidence>
<dbReference type="PANTHER" id="PTHR12246">
    <property type="entry name" value="PALMITOYLTRANSFERASE ZDHHC16"/>
    <property type="match status" value="1"/>
</dbReference>
<dbReference type="InterPro" id="IPR039859">
    <property type="entry name" value="PFA4/ZDH16/20/ERF2-like"/>
</dbReference>
<evidence type="ECO:0000259" key="11">
    <source>
        <dbReference type="Pfam" id="PF01529"/>
    </source>
</evidence>
<comment type="caution">
    <text evidence="12">The sequence shown here is derived from an EMBL/GenBank/DDBJ whole genome shotgun (WGS) entry which is preliminary data.</text>
</comment>
<feature type="transmembrane region" description="Helical" evidence="10">
    <location>
        <begin position="93"/>
        <end position="113"/>
    </location>
</feature>
<evidence type="ECO:0000256" key="2">
    <source>
        <dbReference type="ARBA" id="ARBA00022679"/>
    </source>
</evidence>
<keyword evidence="3 10" id="KW-0812">Transmembrane</keyword>
<evidence type="ECO:0000256" key="5">
    <source>
        <dbReference type="ARBA" id="ARBA00023136"/>
    </source>
</evidence>
<dbReference type="Pfam" id="PF01529">
    <property type="entry name" value="DHHC"/>
    <property type="match status" value="1"/>
</dbReference>
<evidence type="ECO:0000256" key="4">
    <source>
        <dbReference type="ARBA" id="ARBA00022989"/>
    </source>
</evidence>
<feature type="domain" description="Palmitoyltransferase DHHC" evidence="11">
    <location>
        <begin position="31"/>
        <end position="67"/>
    </location>
</feature>
<dbReference type="AlphaFoldDB" id="A0A8H7Q0N8"/>
<keyword evidence="8 10" id="KW-0012">Acyltransferase</keyword>
<sequence length="157" mass="18298">MQPMLTGEVGMQPLLQRVFQPSSVTVKRDGRSRFCQKCNLPKHDRAHHCRTCKKCVLKMDHSLYCIVVFSTALPETIRVWNSPMGILALDLNWPFLVLFSGLFGMFLIPFTIFHTNQLMTNRTTVELYERSNYSMGSRRNRDVLTSRFFNAWNLGYK</sequence>
<keyword evidence="2 10" id="KW-0808">Transferase</keyword>
<dbReference type="Proteomes" id="UP000654370">
    <property type="component" value="Unassembled WGS sequence"/>
</dbReference>
<evidence type="ECO:0000313" key="13">
    <source>
        <dbReference type="Proteomes" id="UP000654370"/>
    </source>
</evidence>
<dbReference type="EC" id="2.3.1.225" evidence="10"/>
<organism evidence="12 13">
    <name type="scientific">Mortierella isabellina</name>
    <name type="common">Filamentous fungus</name>
    <name type="synonym">Umbelopsis isabellina</name>
    <dbReference type="NCBI Taxonomy" id="91625"/>
    <lineage>
        <taxon>Eukaryota</taxon>
        <taxon>Fungi</taxon>
        <taxon>Fungi incertae sedis</taxon>
        <taxon>Mucoromycota</taxon>
        <taxon>Mucoromycotina</taxon>
        <taxon>Umbelopsidomycetes</taxon>
        <taxon>Umbelopsidales</taxon>
        <taxon>Umbelopsidaceae</taxon>
        <taxon>Umbelopsis</taxon>
    </lineage>
</organism>
<evidence type="ECO:0000256" key="1">
    <source>
        <dbReference type="ARBA" id="ARBA00004141"/>
    </source>
</evidence>
<dbReference type="GO" id="GO:0019706">
    <property type="term" value="F:protein-cysteine S-palmitoyltransferase activity"/>
    <property type="evidence" value="ECO:0007669"/>
    <property type="project" value="UniProtKB-EC"/>
</dbReference>
<keyword evidence="13" id="KW-1185">Reference proteome</keyword>
<comment type="similarity">
    <text evidence="10">Belongs to the DHHC palmitoyltransferase family.</text>
</comment>
<keyword evidence="6" id="KW-0564">Palmitate</keyword>
<name>A0A8H7Q0N8_MORIS</name>
<comment type="catalytic activity">
    <reaction evidence="9 10">
        <text>L-cysteinyl-[protein] + hexadecanoyl-CoA = S-hexadecanoyl-L-cysteinyl-[protein] + CoA</text>
        <dbReference type="Rhea" id="RHEA:36683"/>
        <dbReference type="Rhea" id="RHEA-COMP:10131"/>
        <dbReference type="Rhea" id="RHEA-COMP:11032"/>
        <dbReference type="ChEBI" id="CHEBI:29950"/>
        <dbReference type="ChEBI" id="CHEBI:57287"/>
        <dbReference type="ChEBI" id="CHEBI:57379"/>
        <dbReference type="ChEBI" id="CHEBI:74151"/>
        <dbReference type="EC" id="2.3.1.225"/>
    </reaction>
</comment>
<reference evidence="12" key="1">
    <citation type="submission" date="2020-12" db="EMBL/GenBank/DDBJ databases">
        <title>Metabolic potential, ecology and presence of endohyphal bacteria is reflected in genomic diversity of Mucoromycotina.</title>
        <authorList>
            <person name="Muszewska A."/>
            <person name="Okrasinska A."/>
            <person name="Steczkiewicz K."/>
            <person name="Drgas O."/>
            <person name="Orlowska M."/>
            <person name="Perlinska-Lenart U."/>
            <person name="Aleksandrzak-Piekarczyk T."/>
            <person name="Szatraj K."/>
            <person name="Zielenkiewicz U."/>
            <person name="Pilsyk S."/>
            <person name="Malc E."/>
            <person name="Mieczkowski P."/>
            <person name="Kruszewska J.S."/>
            <person name="Biernat P."/>
            <person name="Pawlowska J."/>
        </authorList>
    </citation>
    <scope>NUCLEOTIDE SEQUENCE</scope>
    <source>
        <strain evidence="12">WA0000067209</strain>
    </source>
</reference>
<keyword evidence="7" id="KW-0449">Lipoprotein</keyword>
<dbReference type="GO" id="GO:0016020">
    <property type="term" value="C:membrane"/>
    <property type="evidence" value="ECO:0007669"/>
    <property type="project" value="UniProtKB-SubCell"/>
</dbReference>
<evidence type="ECO:0000256" key="10">
    <source>
        <dbReference type="RuleBase" id="RU079119"/>
    </source>
</evidence>
<comment type="subcellular location">
    <subcellularLocation>
        <location evidence="1">Membrane</location>
        <topology evidence="1">Multi-pass membrane protein</topology>
    </subcellularLocation>
</comment>
<comment type="domain">
    <text evidence="10">The DHHC domain is required for palmitoyltransferase activity.</text>
</comment>
<dbReference type="OrthoDB" id="9909019at2759"/>
<dbReference type="PROSITE" id="PS50216">
    <property type="entry name" value="DHHC"/>
    <property type="match status" value="1"/>
</dbReference>
<evidence type="ECO:0000256" key="9">
    <source>
        <dbReference type="ARBA" id="ARBA00048048"/>
    </source>
</evidence>
<gene>
    <name evidence="12" type="ORF">INT43_006778</name>
</gene>
<evidence type="ECO:0000256" key="8">
    <source>
        <dbReference type="ARBA" id="ARBA00023315"/>
    </source>
</evidence>
<dbReference type="InterPro" id="IPR001594">
    <property type="entry name" value="Palmitoyltrfase_DHHC"/>
</dbReference>
<comment type="caution">
    <text evidence="10">Lacks conserved residue(s) required for the propagation of feature annotation.</text>
</comment>
<dbReference type="EMBL" id="JAEPQZ010000003">
    <property type="protein sequence ID" value="KAG2183767.1"/>
    <property type="molecule type" value="Genomic_DNA"/>
</dbReference>
<proteinExistence type="inferred from homology"/>
<keyword evidence="4 10" id="KW-1133">Transmembrane helix</keyword>
<evidence type="ECO:0000313" key="12">
    <source>
        <dbReference type="EMBL" id="KAG2183767.1"/>
    </source>
</evidence>
<evidence type="ECO:0000256" key="7">
    <source>
        <dbReference type="ARBA" id="ARBA00023288"/>
    </source>
</evidence>
<accession>A0A8H7Q0N8</accession>
<keyword evidence="5 10" id="KW-0472">Membrane</keyword>
<protein>
    <recommendedName>
        <fullName evidence="10">Palmitoyltransferase</fullName>
        <ecNumber evidence="10">2.3.1.225</ecNumber>
    </recommendedName>
</protein>